<evidence type="ECO:0008006" key="3">
    <source>
        <dbReference type="Google" id="ProtNLM"/>
    </source>
</evidence>
<accession>A0AAW0ZH69</accession>
<proteinExistence type="predicted"/>
<dbReference type="EMBL" id="JAWNGG020000201">
    <property type="protein sequence ID" value="KAK9296905.1"/>
    <property type="molecule type" value="Genomic_DNA"/>
</dbReference>
<keyword evidence="2" id="KW-1185">Reference proteome</keyword>
<reference evidence="1 2" key="1">
    <citation type="submission" date="2024-05" db="EMBL/GenBank/DDBJ databases">
        <title>The nuclear and mitochondrial genome assemblies of Tetragonisca angustula (Apidae: Meliponini), a tiny yet remarkable pollinator in the Neotropics.</title>
        <authorList>
            <person name="Ferrari R."/>
            <person name="Ricardo P.C."/>
            <person name="Dias F.C."/>
            <person name="Araujo N.S."/>
            <person name="Soares D.O."/>
            <person name="Zhou Q.-S."/>
            <person name="Zhu C.-D."/>
            <person name="Coutinho L."/>
            <person name="Airas M.C."/>
            <person name="Batista T.M."/>
        </authorList>
    </citation>
    <scope>NUCLEOTIDE SEQUENCE [LARGE SCALE GENOMIC DNA]</scope>
    <source>
        <strain evidence="1">ASF017062</strain>
        <tissue evidence="1">Abdomen</tissue>
    </source>
</reference>
<comment type="caution">
    <text evidence="1">The sequence shown here is derived from an EMBL/GenBank/DDBJ whole genome shotgun (WGS) entry which is preliminary data.</text>
</comment>
<dbReference type="PANTHER" id="PTHR47163">
    <property type="entry name" value="DDE_TNP_IS1595 DOMAIN-CONTAINING PROTEIN"/>
    <property type="match status" value="1"/>
</dbReference>
<dbReference type="AlphaFoldDB" id="A0AAW0ZH69"/>
<organism evidence="1 2">
    <name type="scientific">Tetragonisca angustula</name>
    <dbReference type="NCBI Taxonomy" id="166442"/>
    <lineage>
        <taxon>Eukaryota</taxon>
        <taxon>Metazoa</taxon>
        <taxon>Ecdysozoa</taxon>
        <taxon>Arthropoda</taxon>
        <taxon>Hexapoda</taxon>
        <taxon>Insecta</taxon>
        <taxon>Pterygota</taxon>
        <taxon>Neoptera</taxon>
        <taxon>Endopterygota</taxon>
        <taxon>Hymenoptera</taxon>
        <taxon>Apocrita</taxon>
        <taxon>Aculeata</taxon>
        <taxon>Apoidea</taxon>
        <taxon>Anthophila</taxon>
        <taxon>Apidae</taxon>
        <taxon>Tetragonisca</taxon>
    </lineage>
</organism>
<evidence type="ECO:0000313" key="1">
    <source>
        <dbReference type="EMBL" id="KAK9296905.1"/>
    </source>
</evidence>
<sequence length="224" mass="26650">MKLYEYLNICNSYDTLIEFLIERRVIHGEMYYTNYKCKSKEAMKFNRKDLMFNCYASYFPKNPNKKRVRKYCKLKISVLHNTWFNNLHTSIQNVCRFIGYHLLLKPPRQEFLQNELEISSTMVIDWTSFCRELCILWAEKHSVPIGDENEIVKVDEAKIRKFNKARLVTGYWIFGGIKRSSKRIFIIPIPDRSSETLLEVIRNWIKPGTTIISDCLLEGLRLSE</sequence>
<evidence type="ECO:0000313" key="2">
    <source>
        <dbReference type="Proteomes" id="UP001432146"/>
    </source>
</evidence>
<dbReference type="InterPro" id="IPR053164">
    <property type="entry name" value="IS1016-like_transposase"/>
</dbReference>
<gene>
    <name evidence="1" type="ORF">QLX08_009215</name>
</gene>
<dbReference type="PANTHER" id="PTHR47163:SF2">
    <property type="entry name" value="SI:DKEY-17M8.2"/>
    <property type="match status" value="1"/>
</dbReference>
<name>A0AAW0ZH69_9HYME</name>
<protein>
    <recommendedName>
        <fullName evidence="3">ISXO2-like transposase domain-containing protein</fullName>
    </recommendedName>
</protein>
<dbReference type="Proteomes" id="UP001432146">
    <property type="component" value="Unassembled WGS sequence"/>
</dbReference>